<protein>
    <submittedName>
        <fullName evidence="1">Uncharacterized protein</fullName>
    </submittedName>
</protein>
<dbReference type="Proteomes" id="UP000324222">
    <property type="component" value="Unassembled WGS sequence"/>
</dbReference>
<gene>
    <name evidence="1" type="ORF">E2C01_056730</name>
</gene>
<name>A0A5B7GR54_PORTR</name>
<evidence type="ECO:0000313" key="1">
    <source>
        <dbReference type="EMBL" id="MPC62641.1"/>
    </source>
</evidence>
<comment type="caution">
    <text evidence="1">The sequence shown here is derived from an EMBL/GenBank/DDBJ whole genome shotgun (WGS) entry which is preliminary data.</text>
</comment>
<accession>A0A5B7GR54</accession>
<evidence type="ECO:0000313" key="2">
    <source>
        <dbReference type="Proteomes" id="UP000324222"/>
    </source>
</evidence>
<dbReference type="AlphaFoldDB" id="A0A5B7GR54"/>
<reference evidence="1 2" key="1">
    <citation type="submission" date="2019-05" db="EMBL/GenBank/DDBJ databases">
        <title>Another draft genome of Portunus trituberculatus and its Hox gene families provides insights of decapod evolution.</title>
        <authorList>
            <person name="Jeong J.-H."/>
            <person name="Song I."/>
            <person name="Kim S."/>
            <person name="Choi T."/>
            <person name="Kim D."/>
            <person name="Ryu S."/>
            <person name="Kim W."/>
        </authorList>
    </citation>
    <scope>NUCLEOTIDE SEQUENCE [LARGE SCALE GENOMIC DNA]</scope>
    <source>
        <tissue evidence="1">Muscle</tissue>
    </source>
</reference>
<sequence length="74" mass="8012">MRSHDNNSVTGSIFPYLSLTLSGSEDELCLGVRTITNAVNRLRAALSDQLTACWGTTLPECLRSVLCICLVVVL</sequence>
<keyword evidence="2" id="KW-1185">Reference proteome</keyword>
<dbReference type="EMBL" id="VSRR010019905">
    <property type="protein sequence ID" value="MPC62641.1"/>
    <property type="molecule type" value="Genomic_DNA"/>
</dbReference>
<organism evidence="1 2">
    <name type="scientific">Portunus trituberculatus</name>
    <name type="common">Swimming crab</name>
    <name type="synonym">Neptunus trituberculatus</name>
    <dbReference type="NCBI Taxonomy" id="210409"/>
    <lineage>
        <taxon>Eukaryota</taxon>
        <taxon>Metazoa</taxon>
        <taxon>Ecdysozoa</taxon>
        <taxon>Arthropoda</taxon>
        <taxon>Crustacea</taxon>
        <taxon>Multicrustacea</taxon>
        <taxon>Malacostraca</taxon>
        <taxon>Eumalacostraca</taxon>
        <taxon>Eucarida</taxon>
        <taxon>Decapoda</taxon>
        <taxon>Pleocyemata</taxon>
        <taxon>Brachyura</taxon>
        <taxon>Eubrachyura</taxon>
        <taxon>Portunoidea</taxon>
        <taxon>Portunidae</taxon>
        <taxon>Portuninae</taxon>
        <taxon>Portunus</taxon>
    </lineage>
</organism>
<proteinExistence type="predicted"/>